<evidence type="ECO:0000313" key="7">
    <source>
        <dbReference type="Proteomes" id="UP000197138"/>
    </source>
</evidence>
<name>A0A218XE95_PUNGR</name>
<dbReference type="Pfam" id="PF00385">
    <property type="entry name" value="Chromo"/>
    <property type="match status" value="1"/>
</dbReference>
<proteinExistence type="predicted"/>
<organism evidence="5 7">
    <name type="scientific">Punica granatum</name>
    <name type="common">Pomegranate</name>
    <dbReference type="NCBI Taxonomy" id="22663"/>
    <lineage>
        <taxon>Eukaryota</taxon>
        <taxon>Viridiplantae</taxon>
        <taxon>Streptophyta</taxon>
        <taxon>Embryophyta</taxon>
        <taxon>Tracheophyta</taxon>
        <taxon>Spermatophyta</taxon>
        <taxon>Magnoliopsida</taxon>
        <taxon>eudicotyledons</taxon>
        <taxon>Gunneridae</taxon>
        <taxon>Pentapetalae</taxon>
        <taxon>rosids</taxon>
        <taxon>malvids</taxon>
        <taxon>Myrtales</taxon>
        <taxon>Lythraceae</taxon>
        <taxon>Punica</taxon>
    </lineage>
</organism>
<dbReference type="InterPro" id="IPR017984">
    <property type="entry name" value="Chromo_dom_subgr"/>
</dbReference>
<feature type="compositionally biased region" description="Polar residues" evidence="3">
    <location>
        <begin position="154"/>
        <end position="163"/>
    </location>
</feature>
<sequence length="393" mass="44078">MKLGVKKRSTGAGEEEGGDPFEERDQVEEGEGGGEEEEEGEEEDESDDEGDAADADFDAQQEEDETERPKLDEGFYEIEAVRRKRVRKGEVQYLIKWRGWPETANTWEPLENLFSCTDVIDAFEESLRSGKHRSYRKRKRKHGVTHTQPRKKQNTQQQSSYSSRRVEDSIDDELLTSVPIKSSIPVDLPREVNLAINRPETVANGLESNVQQPVDTREEPEYDPKLSELMGSVRSNGADPEFRAKKLQNSEGNGLMNGVKSDSVELNPRGAKRRKSGSVKRFKQELASGQVDVENVGCGALEQGIENHDTTRVNSTSTKNDSSKNAPVITKIIKPIGFSSSGTDNDQNVSVTFVVMRSDGKEEVVDNSYLKANNPLLLIDFYEQHLRYNPTPP</sequence>
<dbReference type="CDD" id="cd00024">
    <property type="entry name" value="CD_CSD"/>
    <property type="match status" value="1"/>
</dbReference>
<feature type="domain" description="Chromo" evidence="4">
    <location>
        <begin position="76"/>
        <end position="135"/>
    </location>
</feature>
<reference evidence="5" key="2">
    <citation type="submission" date="2017-06" db="EMBL/GenBank/DDBJ databases">
        <title>The pomegranate genome and the genomics of punicalagin biosynthesis.</title>
        <authorList>
            <person name="Xu C."/>
        </authorList>
    </citation>
    <scope>NUCLEOTIDE SEQUENCE [LARGE SCALE GENOMIC DNA]</scope>
    <source>
        <tissue evidence="5">Fresh leaf</tissue>
    </source>
</reference>
<feature type="region of interest" description="Disordered" evidence="3">
    <location>
        <begin position="1"/>
        <end position="72"/>
    </location>
</feature>
<comment type="caution">
    <text evidence="5">The sequence shown here is derived from an EMBL/GenBank/DDBJ whole genome shotgun (WGS) entry which is preliminary data.</text>
</comment>
<dbReference type="GO" id="GO:0005634">
    <property type="term" value="C:nucleus"/>
    <property type="evidence" value="ECO:0007669"/>
    <property type="project" value="UniProtKB-SubCell"/>
</dbReference>
<reference evidence="6 8" key="3">
    <citation type="submission" date="2017-11" db="EMBL/GenBank/DDBJ databases">
        <title>De-novo sequencing of pomegranate (Punica granatum L.) genome.</title>
        <authorList>
            <person name="Akparov Z."/>
            <person name="Amiraslanov A."/>
            <person name="Hajiyeva S."/>
            <person name="Abbasov M."/>
            <person name="Kaur K."/>
            <person name="Hamwieh A."/>
            <person name="Solovyev V."/>
            <person name="Salamov A."/>
            <person name="Braich B."/>
            <person name="Kosarev P."/>
            <person name="Mahmoud A."/>
            <person name="Hajiyev E."/>
            <person name="Babayeva S."/>
            <person name="Izzatullayeva V."/>
            <person name="Mammadov A."/>
            <person name="Mammadov A."/>
            <person name="Sharifova S."/>
            <person name="Ojaghi J."/>
            <person name="Eynullazada K."/>
            <person name="Bayramov B."/>
            <person name="Abdulazimova A."/>
            <person name="Shahmuradov I."/>
        </authorList>
    </citation>
    <scope>NUCLEOTIDE SEQUENCE [LARGE SCALE GENOMIC DNA]</scope>
    <source>
        <strain evidence="6">AG2017</strain>
        <strain evidence="8">cv. AG2017</strain>
        <tissue evidence="6">Leaf</tissue>
    </source>
</reference>
<comment type="subcellular location">
    <subcellularLocation>
        <location evidence="1">Nucleus</location>
    </subcellularLocation>
</comment>
<dbReference type="InterPro" id="IPR023779">
    <property type="entry name" value="Chromodomain_CS"/>
</dbReference>
<dbReference type="Proteomes" id="UP000233551">
    <property type="component" value="Unassembled WGS sequence"/>
</dbReference>
<dbReference type="InterPro" id="IPR008251">
    <property type="entry name" value="Chromo_shadow_dom"/>
</dbReference>
<dbReference type="InterPro" id="IPR016197">
    <property type="entry name" value="Chromo-like_dom_sf"/>
</dbReference>
<reference evidence="7" key="1">
    <citation type="journal article" date="2017" name="Plant J.">
        <title>The pomegranate (Punica granatum L.) genome and the genomics of punicalagin biosynthesis.</title>
        <authorList>
            <person name="Qin G."/>
            <person name="Xu C."/>
            <person name="Ming R."/>
            <person name="Tang H."/>
            <person name="Guyot R."/>
            <person name="Kramer E.M."/>
            <person name="Hu Y."/>
            <person name="Yi X."/>
            <person name="Qi Y."/>
            <person name="Xu X."/>
            <person name="Gao Z."/>
            <person name="Pan H."/>
            <person name="Jian J."/>
            <person name="Tian Y."/>
            <person name="Yue Z."/>
            <person name="Xu Y."/>
        </authorList>
    </citation>
    <scope>NUCLEOTIDE SEQUENCE [LARGE SCALE GENOMIC DNA]</scope>
    <source>
        <strain evidence="7">cv. Dabenzi</strain>
    </source>
</reference>
<dbReference type="AlphaFoldDB" id="A0A218XE95"/>
<evidence type="ECO:0000313" key="6">
    <source>
        <dbReference type="EMBL" id="PKI48561.1"/>
    </source>
</evidence>
<evidence type="ECO:0000313" key="5">
    <source>
        <dbReference type="EMBL" id="OWM83263.1"/>
    </source>
</evidence>
<dbReference type="SUPFAM" id="SSF54160">
    <property type="entry name" value="Chromo domain-like"/>
    <property type="match status" value="1"/>
</dbReference>
<evidence type="ECO:0000256" key="2">
    <source>
        <dbReference type="ARBA" id="ARBA00023242"/>
    </source>
</evidence>
<dbReference type="GO" id="GO:0000792">
    <property type="term" value="C:heterochromatin"/>
    <property type="evidence" value="ECO:0007669"/>
    <property type="project" value="UniProtKB-ARBA"/>
</dbReference>
<evidence type="ECO:0000256" key="1">
    <source>
        <dbReference type="ARBA" id="ARBA00004123"/>
    </source>
</evidence>
<dbReference type="STRING" id="22663.A0A218XE95"/>
<dbReference type="InterPro" id="IPR000953">
    <property type="entry name" value="Chromo/chromo_shadow_dom"/>
</dbReference>
<keyword evidence="8" id="KW-1185">Reference proteome</keyword>
<dbReference type="EMBL" id="PGOL01002375">
    <property type="protein sequence ID" value="PKI48561.1"/>
    <property type="molecule type" value="Genomic_DNA"/>
</dbReference>
<feature type="compositionally biased region" description="Basic residues" evidence="3">
    <location>
        <begin position="130"/>
        <end position="153"/>
    </location>
</feature>
<dbReference type="InterPro" id="IPR044251">
    <property type="entry name" value="LHP1-like"/>
</dbReference>
<dbReference type="Proteomes" id="UP000197138">
    <property type="component" value="Unassembled WGS sequence"/>
</dbReference>
<evidence type="ECO:0000259" key="4">
    <source>
        <dbReference type="PROSITE" id="PS50013"/>
    </source>
</evidence>
<feature type="compositionally biased region" description="Acidic residues" evidence="3">
    <location>
        <begin position="13"/>
        <end position="66"/>
    </location>
</feature>
<protein>
    <recommendedName>
        <fullName evidence="4">Chromo domain-containing protein</fullName>
    </recommendedName>
</protein>
<feature type="region of interest" description="Disordered" evidence="3">
    <location>
        <begin position="130"/>
        <end position="168"/>
    </location>
</feature>
<dbReference type="SMART" id="SM00300">
    <property type="entry name" value="ChSh"/>
    <property type="match status" value="1"/>
</dbReference>
<evidence type="ECO:0000313" key="8">
    <source>
        <dbReference type="Proteomes" id="UP000233551"/>
    </source>
</evidence>
<dbReference type="GO" id="GO:0031507">
    <property type="term" value="P:heterochromatin formation"/>
    <property type="evidence" value="ECO:0007669"/>
    <property type="project" value="InterPro"/>
</dbReference>
<evidence type="ECO:0000256" key="3">
    <source>
        <dbReference type="SAM" id="MobiDB-lite"/>
    </source>
</evidence>
<dbReference type="OrthoDB" id="1918685at2759"/>
<keyword evidence="2" id="KW-0539">Nucleus</keyword>
<dbReference type="SMART" id="SM00298">
    <property type="entry name" value="CHROMO"/>
    <property type="match status" value="1"/>
</dbReference>
<gene>
    <name evidence="5" type="ORF">CDL15_Pgr012744</name>
    <name evidence="6" type="ORF">CRG98_031043</name>
</gene>
<dbReference type="PANTHER" id="PTHR47240:SF2">
    <property type="entry name" value="CHROMO DOMAIN-CONTAINING PROTEIN LHP1"/>
    <property type="match status" value="1"/>
</dbReference>
<feature type="region of interest" description="Disordered" evidence="3">
    <location>
        <begin position="251"/>
        <end position="279"/>
    </location>
</feature>
<accession>A0A218XE95</accession>
<dbReference type="EMBL" id="MTKT01001932">
    <property type="protein sequence ID" value="OWM83263.1"/>
    <property type="molecule type" value="Genomic_DNA"/>
</dbReference>
<feature type="compositionally biased region" description="Basic residues" evidence="3">
    <location>
        <begin position="270"/>
        <end position="279"/>
    </location>
</feature>
<dbReference type="PRINTS" id="PR00504">
    <property type="entry name" value="CHROMODOMAIN"/>
</dbReference>
<dbReference type="InterPro" id="IPR023780">
    <property type="entry name" value="Chromo_domain"/>
</dbReference>
<dbReference type="GeneID" id="116205208"/>
<dbReference type="PROSITE" id="PS50013">
    <property type="entry name" value="CHROMO_2"/>
    <property type="match status" value="1"/>
</dbReference>
<dbReference type="PROSITE" id="PS00598">
    <property type="entry name" value="CHROMO_1"/>
    <property type="match status" value="1"/>
</dbReference>
<dbReference type="Gene3D" id="2.40.50.40">
    <property type="match status" value="2"/>
</dbReference>
<dbReference type="PANTHER" id="PTHR47240">
    <property type="entry name" value="CHROMO DOMAIN-CONTAINING PROTEIN LHP1"/>
    <property type="match status" value="1"/>
</dbReference>